<accession>A0ACB7EX93</accession>
<gene>
    <name evidence="1" type="ORF">GBF38_001081</name>
</gene>
<name>A0ACB7EX93_NIBAL</name>
<proteinExistence type="predicted"/>
<comment type="caution">
    <text evidence="1">The sequence shown here is derived from an EMBL/GenBank/DDBJ whole genome shotgun (WGS) entry which is preliminary data.</text>
</comment>
<evidence type="ECO:0000313" key="2">
    <source>
        <dbReference type="Proteomes" id="UP000805704"/>
    </source>
</evidence>
<keyword evidence="2" id="KW-1185">Reference proteome</keyword>
<protein>
    <submittedName>
        <fullName evidence="1">Uncharacterized protein</fullName>
    </submittedName>
</protein>
<organism evidence="1 2">
    <name type="scientific">Nibea albiflora</name>
    <name type="common">Yellow drum</name>
    <name type="synonym">Corvina albiflora</name>
    <dbReference type="NCBI Taxonomy" id="240163"/>
    <lineage>
        <taxon>Eukaryota</taxon>
        <taxon>Metazoa</taxon>
        <taxon>Chordata</taxon>
        <taxon>Craniata</taxon>
        <taxon>Vertebrata</taxon>
        <taxon>Euteleostomi</taxon>
        <taxon>Actinopterygii</taxon>
        <taxon>Neopterygii</taxon>
        <taxon>Teleostei</taxon>
        <taxon>Neoteleostei</taxon>
        <taxon>Acanthomorphata</taxon>
        <taxon>Eupercaria</taxon>
        <taxon>Sciaenidae</taxon>
        <taxon>Nibea</taxon>
    </lineage>
</organism>
<reference evidence="1" key="1">
    <citation type="submission" date="2020-04" db="EMBL/GenBank/DDBJ databases">
        <title>A chromosome-scale assembly and high-density genetic map of the yellow drum (Nibea albiflora) genome.</title>
        <authorList>
            <person name="Xu D."/>
            <person name="Zhang W."/>
            <person name="Chen R."/>
            <person name="Tan P."/>
            <person name="Wang L."/>
            <person name="Song H."/>
            <person name="Tian L."/>
            <person name="Zhu Q."/>
            <person name="Wang B."/>
        </authorList>
    </citation>
    <scope>NUCLEOTIDE SEQUENCE</scope>
    <source>
        <strain evidence="1">ZJHYS-2018</strain>
    </source>
</reference>
<sequence length="139" mass="15204">MYHRRFRPPGRRKGKFTGQGENADGGRGAGVMPEPELGKRANGQDFLETSLFGWYDSAVTDSRQLRGHQERRSRAEVTTGQRVTGMLTGMSWAAATGASHHQQDNNKHQAGPRGAVTVDNRPGTLSDPEEEVEEEDGGL</sequence>
<dbReference type="Proteomes" id="UP000805704">
    <property type="component" value="Chromosome 20"/>
</dbReference>
<evidence type="ECO:0000313" key="1">
    <source>
        <dbReference type="EMBL" id="KAG8006481.1"/>
    </source>
</evidence>
<dbReference type="EMBL" id="CM024808">
    <property type="protein sequence ID" value="KAG8006481.1"/>
    <property type="molecule type" value="Genomic_DNA"/>
</dbReference>